<dbReference type="Proteomes" id="UP001190700">
    <property type="component" value="Unassembled WGS sequence"/>
</dbReference>
<organism evidence="1 2">
    <name type="scientific">Cymbomonas tetramitiformis</name>
    <dbReference type="NCBI Taxonomy" id="36881"/>
    <lineage>
        <taxon>Eukaryota</taxon>
        <taxon>Viridiplantae</taxon>
        <taxon>Chlorophyta</taxon>
        <taxon>Pyramimonadophyceae</taxon>
        <taxon>Pyramimonadales</taxon>
        <taxon>Pyramimonadaceae</taxon>
        <taxon>Cymbomonas</taxon>
    </lineage>
</organism>
<sequence>MATDSIPCTLPLSSSPLVAEMRQLLDVGRISPPRGSVVLKGFVNNRSLDSDRARRRFLYNVLEILDDVVVNVTVNFEMPLQRAAEIEANGQARNDPGNSDVEGRTEHLIVHNILPEWSLCVLLLTCLPRAYAALWQRAINIDNRTLFKIAQECRVTSSPLQVDSARCVKQPSDSGAESRYVVRVRLGSQLLPVLRETT</sequence>
<dbReference type="EMBL" id="LGRX02022861">
    <property type="protein sequence ID" value="KAK3255101.1"/>
    <property type="molecule type" value="Genomic_DNA"/>
</dbReference>
<keyword evidence="2" id="KW-1185">Reference proteome</keyword>
<gene>
    <name evidence="1" type="ORF">CYMTET_35728</name>
</gene>
<reference evidence="1 2" key="1">
    <citation type="journal article" date="2015" name="Genome Biol. Evol.">
        <title>Comparative Genomics of a Bacterivorous Green Alga Reveals Evolutionary Causalities and Consequences of Phago-Mixotrophic Mode of Nutrition.</title>
        <authorList>
            <person name="Burns J.A."/>
            <person name="Paasch A."/>
            <person name="Narechania A."/>
            <person name="Kim E."/>
        </authorList>
    </citation>
    <scope>NUCLEOTIDE SEQUENCE [LARGE SCALE GENOMIC DNA]</scope>
    <source>
        <strain evidence="1 2">PLY_AMNH</strain>
    </source>
</reference>
<dbReference type="AlphaFoldDB" id="A0AAE0F8P1"/>
<protein>
    <submittedName>
        <fullName evidence="1">Uncharacterized protein</fullName>
    </submittedName>
</protein>
<proteinExistence type="predicted"/>
<evidence type="ECO:0000313" key="1">
    <source>
        <dbReference type="EMBL" id="KAK3255101.1"/>
    </source>
</evidence>
<accession>A0AAE0F8P1</accession>
<evidence type="ECO:0000313" key="2">
    <source>
        <dbReference type="Proteomes" id="UP001190700"/>
    </source>
</evidence>
<comment type="caution">
    <text evidence="1">The sequence shown here is derived from an EMBL/GenBank/DDBJ whole genome shotgun (WGS) entry which is preliminary data.</text>
</comment>
<name>A0AAE0F8P1_9CHLO</name>